<accession>A0AAV4B766</accession>
<comment type="caution">
    <text evidence="2">The sequence shown here is derived from an EMBL/GenBank/DDBJ whole genome shotgun (WGS) entry which is preliminary data.</text>
</comment>
<feature type="chain" id="PRO_5043864828" evidence="1">
    <location>
        <begin position="36"/>
        <end position="104"/>
    </location>
</feature>
<keyword evidence="3" id="KW-1185">Reference proteome</keyword>
<dbReference type="EMBL" id="BLXT01004610">
    <property type="protein sequence ID" value="GFO15458.1"/>
    <property type="molecule type" value="Genomic_DNA"/>
</dbReference>
<dbReference type="AlphaFoldDB" id="A0AAV4B766"/>
<evidence type="ECO:0000313" key="2">
    <source>
        <dbReference type="EMBL" id="GFO15458.1"/>
    </source>
</evidence>
<reference evidence="2 3" key="1">
    <citation type="journal article" date="2021" name="Elife">
        <title>Chloroplast acquisition without the gene transfer in kleptoplastic sea slugs, Plakobranchus ocellatus.</title>
        <authorList>
            <person name="Maeda T."/>
            <person name="Takahashi S."/>
            <person name="Yoshida T."/>
            <person name="Shimamura S."/>
            <person name="Takaki Y."/>
            <person name="Nagai Y."/>
            <person name="Toyoda A."/>
            <person name="Suzuki Y."/>
            <person name="Arimoto A."/>
            <person name="Ishii H."/>
            <person name="Satoh N."/>
            <person name="Nishiyama T."/>
            <person name="Hasebe M."/>
            <person name="Maruyama T."/>
            <person name="Minagawa J."/>
            <person name="Obokata J."/>
            <person name="Shigenobu S."/>
        </authorList>
    </citation>
    <scope>NUCLEOTIDE SEQUENCE [LARGE SCALE GENOMIC DNA]</scope>
</reference>
<proteinExistence type="predicted"/>
<evidence type="ECO:0000313" key="3">
    <source>
        <dbReference type="Proteomes" id="UP000735302"/>
    </source>
</evidence>
<gene>
    <name evidence="2" type="ORF">PoB_004196300</name>
</gene>
<protein>
    <submittedName>
        <fullName evidence="2">Uncharacterized protein</fullName>
    </submittedName>
</protein>
<feature type="signal peptide" evidence="1">
    <location>
        <begin position="1"/>
        <end position="35"/>
    </location>
</feature>
<sequence>MRARVKKFEMTLVPAILLCAFPALQLLSLIPSCDQEDNRDQTNSSPPPQNHSITVQVLELRLDLTSLGGGDGSTVACESALQGPFCRGFEPRYRRPGLTEGLKA</sequence>
<evidence type="ECO:0000256" key="1">
    <source>
        <dbReference type="SAM" id="SignalP"/>
    </source>
</evidence>
<dbReference type="Proteomes" id="UP000735302">
    <property type="component" value="Unassembled WGS sequence"/>
</dbReference>
<organism evidence="2 3">
    <name type="scientific">Plakobranchus ocellatus</name>
    <dbReference type="NCBI Taxonomy" id="259542"/>
    <lineage>
        <taxon>Eukaryota</taxon>
        <taxon>Metazoa</taxon>
        <taxon>Spiralia</taxon>
        <taxon>Lophotrochozoa</taxon>
        <taxon>Mollusca</taxon>
        <taxon>Gastropoda</taxon>
        <taxon>Heterobranchia</taxon>
        <taxon>Euthyneura</taxon>
        <taxon>Panpulmonata</taxon>
        <taxon>Sacoglossa</taxon>
        <taxon>Placobranchoidea</taxon>
        <taxon>Plakobranchidae</taxon>
        <taxon>Plakobranchus</taxon>
    </lineage>
</organism>
<name>A0AAV4B766_9GAST</name>
<keyword evidence="1" id="KW-0732">Signal</keyword>